<protein>
    <submittedName>
        <fullName evidence="2">Unannotated protein</fullName>
    </submittedName>
</protein>
<evidence type="ECO:0000256" key="1">
    <source>
        <dbReference type="SAM" id="MobiDB-lite"/>
    </source>
</evidence>
<feature type="region of interest" description="Disordered" evidence="1">
    <location>
        <begin position="28"/>
        <end position="48"/>
    </location>
</feature>
<sequence>MLAHLAWSGCAVEADHVDAERLECGERRPDLGAEEHGPGRLDGDLGDDRQVGAGCRQRPAGAEERCLRLEEVLGGLDEDCIDASLDHARDLDLVGIAQVGERCVAERGQFRPGADRSEHPSRVLRRVPGVGRRAGDDGAGACELEDAVLDVVLGKVREVRAEGVRLDAVDADLEVGIVHGRDDVGPRDVEDLVAALVPLEVVEGGVGGLEHRAHRSVGNDDAGGKCRAERGVLGAHSDRSLPRALPAARSRDSVTCVTWREQCGPGSAHASRGGTR</sequence>
<dbReference type="AlphaFoldDB" id="A0A6J7KKD6"/>
<gene>
    <name evidence="2" type="ORF">UFOPK3772_01916</name>
</gene>
<accession>A0A6J7KKD6</accession>
<name>A0A6J7KKD6_9ZZZZ</name>
<reference evidence="2" key="1">
    <citation type="submission" date="2020-05" db="EMBL/GenBank/DDBJ databases">
        <authorList>
            <person name="Chiriac C."/>
            <person name="Salcher M."/>
            <person name="Ghai R."/>
            <person name="Kavagutti S V."/>
        </authorList>
    </citation>
    <scope>NUCLEOTIDE SEQUENCE</scope>
</reference>
<proteinExistence type="predicted"/>
<evidence type="ECO:0000313" key="2">
    <source>
        <dbReference type="EMBL" id="CAB4956728.1"/>
    </source>
</evidence>
<organism evidence="2">
    <name type="scientific">freshwater metagenome</name>
    <dbReference type="NCBI Taxonomy" id="449393"/>
    <lineage>
        <taxon>unclassified sequences</taxon>
        <taxon>metagenomes</taxon>
        <taxon>ecological metagenomes</taxon>
    </lineage>
</organism>
<dbReference type="EMBL" id="CAFBNE010000062">
    <property type="protein sequence ID" value="CAB4956728.1"/>
    <property type="molecule type" value="Genomic_DNA"/>
</dbReference>